<dbReference type="Proteomes" id="UP000012313">
    <property type="component" value="Unassembled WGS sequence"/>
</dbReference>
<proteinExistence type="predicted"/>
<name>N1WPA5_9LEPT</name>
<dbReference type="Gene3D" id="3.30.2310.40">
    <property type="match status" value="1"/>
</dbReference>
<sequence length="117" mass="13478">MIKKLIIEHKFTVTKSAQKTALNHFGFTEKEILNEIIGLQTSDFYKSMTSHHDHKLWQDVYKKGIMNLKTYIQSLSQNLKQSQRFAAIPSDGFGTNSKIQIFNQNTVIISFKGNENL</sequence>
<dbReference type="AlphaFoldDB" id="N1WPA5"/>
<protein>
    <submittedName>
        <fullName evidence="1">Toxin-antitoxin system, toxin component</fullName>
    </submittedName>
</protein>
<gene>
    <name evidence="1" type="ORF">LEP1GSC060_0846</name>
</gene>
<dbReference type="InterPro" id="IPR038493">
    <property type="entry name" value="MqsR_sf"/>
</dbReference>
<dbReference type="STRING" id="1218598.LEP1GSC060_0846"/>
<comment type="caution">
    <text evidence="1">The sequence shown here is derived from an EMBL/GenBank/DDBJ whole genome shotgun (WGS) entry which is preliminary data.</text>
</comment>
<dbReference type="InterPro" id="IPR031451">
    <property type="entry name" value="MqsR_toxin"/>
</dbReference>
<dbReference type="Pfam" id="PF15723">
    <property type="entry name" value="MqsR_toxin"/>
    <property type="match status" value="1"/>
</dbReference>
<dbReference type="EMBL" id="AOHC02000015">
    <property type="protein sequence ID" value="EMY78949.1"/>
    <property type="molecule type" value="Genomic_DNA"/>
</dbReference>
<organism evidence="1 2">
    <name type="scientific">Leptospira weilii serovar Ranarum str. ICFT</name>
    <dbReference type="NCBI Taxonomy" id="1218598"/>
    <lineage>
        <taxon>Bacteria</taxon>
        <taxon>Pseudomonadati</taxon>
        <taxon>Spirochaetota</taxon>
        <taxon>Spirochaetia</taxon>
        <taxon>Leptospirales</taxon>
        <taxon>Leptospiraceae</taxon>
        <taxon>Leptospira</taxon>
    </lineage>
</organism>
<evidence type="ECO:0000313" key="1">
    <source>
        <dbReference type="EMBL" id="EMY78949.1"/>
    </source>
</evidence>
<evidence type="ECO:0000313" key="2">
    <source>
        <dbReference type="Proteomes" id="UP000012313"/>
    </source>
</evidence>
<dbReference type="GO" id="GO:0017148">
    <property type="term" value="P:negative regulation of translation"/>
    <property type="evidence" value="ECO:0007669"/>
    <property type="project" value="InterPro"/>
</dbReference>
<accession>N1WPA5</accession>
<reference evidence="1" key="1">
    <citation type="submission" date="2013-03" db="EMBL/GenBank/DDBJ databases">
        <authorList>
            <person name="Harkins D.M."/>
            <person name="Durkin A.S."/>
            <person name="Brinkac L.M."/>
            <person name="Haft D.H."/>
            <person name="Selengut J.D."/>
            <person name="Sanka R."/>
            <person name="DePew J."/>
            <person name="Purushe J."/>
            <person name="Hartskeerl R.A."/>
            <person name="Ahmed A."/>
            <person name="van der Linden H."/>
            <person name="Goris M.G.A."/>
            <person name="Vinetz J.M."/>
            <person name="Sutton G.G."/>
            <person name="Nierman W.C."/>
            <person name="Fouts D.E."/>
        </authorList>
    </citation>
    <scope>NUCLEOTIDE SEQUENCE [LARGE SCALE GENOMIC DNA]</scope>
    <source>
        <strain evidence="1">ICFT</strain>
    </source>
</reference>
<dbReference type="GO" id="GO:0044010">
    <property type="term" value="P:single-species biofilm formation"/>
    <property type="evidence" value="ECO:0007669"/>
    <property type="project" value="InterPro"/>
</dbReference>
<keyword evidence="2" id="KW-1185">Reference proteome</keyword>
<dbReference type="GO" id="GO:0009372">
    <property type="term" value="P:quorum sensing"/>
    <property type="evidence" value="ECO:0007669"/>
    <property type="project" value="InterPro"/>
</dbReference>